<dbReference type="CDD" id="cd03590">
    <property type="entry name" value="CLECT_DC-SIGN_like"/>
    <property type="match status" value="1"/>
</dbReference>
<dbReference type="Proteomes" id="UP001314169">
    <property type="component" value="Chromosome 16"/>
</dbReference>
<dbReference type="SUPFAM" id="SSF56436">
    <property type="entry name" value="C-type lectin-like"/>
    <property type="match status" value="1"/>
</dbReference>
<dbReference type="InterPro" id="IPR050111">
    <property type="entry name" value="C-type_lectin/snaclec_domain"/>
</dbReference>
<feature type="domain" description="C-type lectin" evidence="4">
    <location>
        <begin position="157"/>
        <end position="271"/>
    </location>
</feature>
<evidence type="ECO:0000256" key="3">
    <source>
        <dbReference type="SAM" id="Phobius"/>
    </source>
</evidence>
<dbReference type="PROSITE" id="PS50041">
    <property type="entry name" value="C_TYPE_LECTIN_2"/>
    <property type="match status" value="1"/>
</dbReference>
<name>A0ABN9ZNB3_PIPNA</name>
<dbReference type="SMART" id="SM00034">
    <property type="entry name" value="CLECT"/>
    <property type="match status" value="1"/>
</dbReference>
<evidence type="ECO:0000259" key="4">
    <source>
        <dbReference type="PROSITE" id="PS50041"/>
    </source>
</evidence>
<evidence type="ECO:0000256" key="2">
    <source>
        <dbReference type="ARBA" id="ARBA00023157"/>
    </source>
</evidence>
<dbReference type="InterPro" id="IPR016187">
    <property type="entry name" value="CTDL_fold"/>
</dbReference>
<dbReference type="InterPro" id="IPR033989">
    <property type="entry name" value="CD209-like_CTLD"/>
</dbReference>
<keyword evidence="2" id="KW-1015">Disulfide bond</keyword>
<sequence>MSMTYEDLQSLESEKKSQGFRNRLPPLPAFLQHLCSGPCPLLLTLGLILLLMIGIIVIGSKSARMQSDVETLRASFSNFTSNTEAQVQALHSQGGSLQATITSLKAVVENQEQELQAGYSVMLLRVQKFVHTLHCQVAALQSNDSQDVCCPIGWLEHDASCYWFSPFRLSWSEAQWSCQLQNAHLVVVGSQNEQKFLEQHMYPVDTWIGLTDQHGPWTWVDGTDYKTGFQNWSPGQPDNWYYHGQEDCAHLRTDGQWNDNVCMTPFCWVCETELNRTSS</sequence>
<evidence type="ECO:0000313" key="5">
    <source>
        <dbReference type="EMBL" id="CAK6437752.1"/>
    </source>
</evidence>
<organism evidence="5 6">
    <name type="scientific">Pipistrellus nathusii</name>
    <name type="common">Nathusius' pipistrelle</name>
    <dbReference type="NCBI Taxonomy" id="59473"/>
    <lineage>
        <taxon>Eukaryota</taxon>
        <taxon>Metazoa</taxon>
        <taxon>Chordata</taxon>
        <taxon>Craniata</taxon>
        <taxon>Vertebrata</taxon>
        <taxon>Euteleostomi</taxon>
        <taxon>Mammalia</taxon>
        <taxon>Eutheria</taxon>
        <taxon>Laurasiatheria</taxon>
        <taxon>Chiroptera</taxon>
        <taxon>Yangochiroptera</taxon>
        <taxon>Vespertilionidae</taxon>
        <taxon>Pipistrellus</taxon>
    </lineage>
</organism>
<proteinExistence type="predicted"/>
<dbReference type="InterPro" id="IPR018378">
    <property type="entry name" value="C-type_lectin_CS"/>
</dbReference>
<evidence type="ECO:0000313" key="6">
    <source>
        <dbReference type="Proteomes" id="UP001314169"/>
    </source>
</evidence>
<dbReference type="EMBL" id="OY882873">
    <property type="protein sequence ID" value="CAK6437752.1"/>
    <property type="molecule type" value="Genomic_DNA"/>
</dbReference>
<dbReference type="Pfam" id="PF03954">
    <property type="entry name" value="Lectin_N"/>
    <property type="match status" value="1"/>
</dbReference>
<keyword evidence="3" id="KW-0812">Transmembrane</keyword>
<keyword evidence="6" id="KW-1185">Reference proteome</keyword>
<dbReference type="PANTHER" id="PTHR22803">
    <property type="entry name" value="MANNOSE, PHOSPHOLIPASE, LECTIN RECEPTOR RELATED"/>
    <property type="match status" value="1"/>
</dbReference>
<dbReference type="Gene3D" id="3.10.100.10">
    <property type="entry name" value="Mannose-Binding Protein A, subunit A"/>
    <property type="match status" value="1"/>
</dbReference>
<keyword evidence="3" id="KW-1133">Transmembrane helix</keyword>
<dbReference type="PROSITE" id="PS00615">
    <property type="entry name" value="C_TYPE_LECTIN_1"/>
    <property type="match status" value="1"/>
</dbReference>
<gene>
    <name evidence="5" type="ORF">MPIPNATIZW_LOCUS6058</name>
</gene>
<dbReference type="InterPro" id="IPR001304">
    <property type="entry name" value="C-type_lectin-like"/>
</dbReference>
<dbReference type="Pfam" id="PF00059">
    <property type="entry name" value="Lectin_C"/>
    <property type="match status" value="1"/>
</dbReference>
<protein>
    <recommendedName>
        <fullName evidence="4">C-type lectin domain-containing protein</fullName>
    </recommendedName>
</protein>
<dbReference type="InterPro" id="IPR016186">
    <property type="entry name" value="C-type_lectin-like/link_sf"/>
</dbReference>
<keyword evidence="3" id="KW-0472">Membrane</keyword>
<keyword evidence="1" id="KW-0430">Lectin</keyword>
<feature type="transmembrane region" description="Helical" evidence="3">
    <location>
        <begin position="41"/>
        <end position="59"/>
    </location>
</feature>
<accession>A0ABN9ZNB3</accession>
<reference evidence="5" key="1">
    <citation type="submission" date="2023-12" db="EMBL/GenBank/DDBJ databases">
        <authorList>
            <person name="Brown T."/>
        </authorList>
    </citation>
    <scope>NUCLEOTIDE SEQUENCE</scope>
</reference>
<evidence type="ECO:0000256" key="1">
    <source>
        <dbReference type="ARBA" id="ARBA00022734"/>
    </source>
</evidence>